<evidence type="ECO:0000256" key="1">
    <source>
        <dbReference type="ARBA" id="ARBA00005594"/>
    </source>
</evidence>
<dbReference type="PRINTS" id="PR01039">
    <property type="entry name" value="TRNASYNTHTRP"/>
</dbReference>
<comment type="caution">
    <text evidence="10">The sequence shown here is derived from an EMBL/GenBank/DDBJ whole genome shotgun (WGS) entry which is preliminary data.</text>
</comment>
<feature type="binding site" evidence="8">
    <location>
        <begin position="197"/>
        <end position="201"/>
    </location>
    <ligand>
        <name>ATP</name>
        <dbReference type="ChEBI" id="CHEBI:30616"/>
    </ligand>
</feature>
<dbReference type="PANTHER" id="PTHR43766:SF1">
    <property type="entry name" value="TRYPTOPHAN--TRNA LIGASE, MITOCHONDRIAL"/>
    <property type="match status" value="1"/>
</dbReference>
<comment type="similarity">
    <text evidence="1 8 9">Belongs to the class-I aminoacyl-tRNA synthetase family.</text>
</comment>
<dbReference type="Proteomes" id="UP000276223">
    <property type="component" value="Unassembled WGS sequence"/>
</dbReference>
<feature type="binding site" evidence="8">
    <location>
        <begin position="12"/>
        <end position="14"/>
    </location>
    <ligand>
        <name>ATP</name>
        <dbReference type="ChEBI" id="CHEBI:30616"/>
    </ligand>
</feature>
<feature type="binding site" evidence="8">
    <location>
        <begin position="20"/>
        <end position="21"/>
    </location>
    <ligand>
        <name>ATP</name>
        <dbReference type="ChEBI" id="CHEBI:30616"/>
    </ligand>
</feature>
<comment type="catalytic activity">
    <reaction evidence="7 8">
        <text>tRNA(Trp) + L-tryptophan + ATP = L-tryptophyl-tRNA(Trp) + AMP + diphosphate + H(+)</text>
        <dbReference type="Rhea" id="RHEA:24080"/>
        <dbReference type="Rhea" id="RHEA-COMP:9671"/>
        <dbReference type="Rhea" id="RHEA-COMP:9705"/>
        <dbReference type="ChEBI" id="CHEBI:15378"/>
        <dbReference type="ChEBI" id="CHEBI:30616"/>
        <dbReference type="ChEBI" id="CHEBI:33019"/>
        <dbReference type="ChEBI" id="CHEBI:57912"/>
        <dbReference type="ChEBI" id="CHEBI:78442"/>
        <dbReference type="ChEBI" id="CHEBI:78535"/>
        <dbReference type="ChEBI" id="CHEBI:456215"/>
        <dbReference type="EC" id="6.1.1.2"/>
    </reaction>
</comment>
<sequence length="333" mass="37903">MSQHKRILSGMRPTGRLHLGNLHGALKNWIQLQDQYDCFFFVADWHALTTDYADPTAIRQNTWDMILDWLAAGLDPHKAVVFIQSQVKEHAELYLLLGMITPLAWLERNPTYKEQQQQLNTKDLSTYGFLGYPVLQAADIIIYRAHGVPVGKDQLPHVELTREIARRFNFIYHREVFPIPDALLTEAPVLPGTDGRKMSKSYGNCIYITEPEASVRQKILQMMTDPARARRTDPGDPEKCPVFEYHKLYSTPDEIAQVTQGCRTAGIGCVDCKKILLTHVVEHLGPIWDKRQALEKDMDAVRASIEKGIEKARREAQKTMDQVLETVGLGKNV</sequence>
<dbReference type="InterPro" id="IPR002306">
    <property type="entry name" value="Trp-tRNA-ligase"/>
</dbReference>
<gene>
    <name evidence="8" type="primary">trpS</name>
    <name evidence="10" type="ORF">EDC27_1663</name>
</gene>
<dbReference type="NCBIfam" id="TIGR00233">
    <property type="entry name" value="trpS"/>
    <property type="match status" value="1"/>
</dbReference>
<evidence type="ECO:0000256" key="5">
    <source>
        <dbReference type="ARBA" id="ARBA00022917"/>
    </source>
</evidence>
<accession>A0A3N1UL75</accession>
<feature type="binding site" evidence="8">
    <location>
        <position position="139"/>
    </location>
    <ligand>
        <name>L-tryptophan</name>
        <dbReference type="ChEBI" id="CHEBI:57912"/>
    </ligand>
</feature>
<dbReference type="FunFam" id="1.10.240.10:FF:000005">
    <property type="entry name" value="Tryptophan--tRNA ligase"/>
    <property type="match status" value="1"/>
</dbReference>
<dbReference type="CDD" id="cd00806">
    <property type="entry name" value="TrpRS_core"/>
    <property type="match status" value="1"/>
</dbReference>
<dbReference type="Gene3D" id="1.10.240.10">
    <property type="entry name" value="Tyrosyl-Transfer RNA Synthetase"/>
    <property type="match status" value="1"/>
</dbReference>
<keyword evidence="2 8" id="KW-0436">Ligase</keyword>
<comment type="subcellular location">
    <subcellularLocation>
        <location evidence="8">Cytoplasm</location>
    </subcellularLocation>
</comment>
<feature type="short sequence motif" description="'HIGH' region" evidence="8">
    <location>
        <begin position="13"/>
        <end position="21"/>
    </location>
</feature>
<keyword evidence="4 8" id="KW-0067">ATP-binding</keyword>
<dbReference type="Gene3D" id="3.40.50.620">
    <property type="entry name" value="HUPs"/>
    <property type="match status" value="1"/>
</dbReference>
<evidence type="ECO:0000256" key="3">
    <source>
        <dbReference type="ARBA" id="ARBA00022741"/>
    </source>
</evidence>
<dbReference type="AlphaFoldDB" id="A0A3N1UL75"/>
<comment type="subunit">
    <text evidence="8">Homodimer.</text>
</comment>
<dbReference type="EMBL" id="RJVA01000012">
    <property type="protein sequence ID" value="ROQ91995.1"/>
    <property type="molecule type" value="Genomic_DNA"/>
</dbReference>
<feature type="binding site" evidence="8">
    <location>
        <begin position="151"/>
        <end position="153"/>
    </location>
    <ligand>
        <name>ATP</name>
        <dbReference type="ChEBI" id="CHEBI:30616"/>
    </ligand>
</feature>
<dbReference type="Pfam" id="PF00579">
    <property type="entry name" value="tRNA-synt_1b"/>
    <property type="match status" value="1"/>
</dbReference>
<evidence type="ECO:0000256" key="6">
    <source>
        <dbReference type="ARBA" id="ARBA00023146"/>
    </source>
</evidence>
<dbReference type="InterPro" id="IPR050203">
    <property type="entry name" value="Trp-tRNA_synthetase"/>
</dbReference>
<organism evidence="10 11">
    <name type="scientific">Desulfosoma caldarium</name>
    <dbReference type="NCBI Taxonomy" id="610254"/>
    <lineage>
        <taxon>Bacteria</taxon>
        <taxon>Pseudomonadati</taxon>
        <taxon>Thermodesulfobacteriota</taxon>
        <taxon>Syntrophobacteria</taxon>
        <taxon>Syntrophobacterales</taxon>
        <taxon>Syntrophobacteraceae</taxon>
        <taxon>Desulfosoma</taxon>
    </lineage>
</organism>
<dbReference type="InterPro" id="IPR002305">
    <property type="entry name" value="aa-tRNA-synth_Ic"/>
</dbReference>
<keyword evidence="5 8" id="KW-0648">Protein biosynthesis</keyword>
<dbReference type="GO" id="GO:0006436">
    <property type="term" value="P:tryptophanyl-tRNA aminoacylation"/>
    <property type="evidence" value="ECO:0007669"/>
    <property type="project" value="UniProtKB-UniRule"/>
</dbReference>
<dbReference type="GO" id="GO:0005829">
    <property type="term" value="C:cytosol"/>
    <property type="evidence" value="ECO:0007669"/>
    <property type="project" value="TreeGrafter"/>
</dbReference>
<dbReference type="OrthoDB" id="9801042at2"/>
<keyword evidence="6 8" id="KW-0030">Aminoacyl-tRNA synthetase</keyword>
<dbReference type="InterPro" id="IPR014729">
    <property type="entry name" value="Rossmann-like_a/b/a_fold"/>
</dbReference>
<proteinExistence type="inferred from homology"/>
<dbReference type="PANTHER" id="PTHR43766">
    <property type="entry name" value="TRYPTOPHAN--TRNA LIGASE, MITOCHONDRIAL"/>
    <property type="match status" value="1"/>
</dbReference>
<keyword evidence="3 8" id="KW-0547">Nucleotide-binding</keyword>
<feature type="binding site" evidence="8">
    <location>
        <position position="190"/>
    </location>
    <ligand>
        <name>ATP</name>
        <dbReference type="ChEBI" id="CHEBI:30616"/>
    </ligand>
</feature>
<evidence type="ECO:0000256" key="7">
    <source>
        <dbReference type="ARBA" id="ARBA00049929"/>
    </source>
</evidence>
<dbReference type="FunFam" id="3.40.50.620:FF:000094">
    <property type="entry name" value="Tryptophan--tRNA ligase"/>
    <property type="match status" value="1"/>
</dbReference>
<dbReference type="InterPro" id="IPR001412">
    <property type="entry name" value="aa-tRNA-synth_I_CS"/>
</dbReference>
<dbReference type="GO" id="GO:0004830">
    <property type="term" value="F:tryptophan-tRNA ligase activity"/>
    <property type="evidence" value="ECO:0007669"/>
    <property type="project" value="UniProtKB-UniRule"/>
</dbReference>
<dbReference type="SUPFAM" id="SSF52374">
    <property type="entry name" value="Nucleotidylyl transferase"/>
    <property type="match status" value="1"/>
</dbReference>
<dbReference type="RefSeq" id="WP_123290523.1">
    <property type="nucleotide sequence ID" value="NZ_RJVA01000012.1"/>
</dbReference>
<keyword evidence="11" id="KW-1185">Reference proteome</keyword>
<evidence type="ECO:0000256" key="2">
    <source>
        <dbReference type="ARBA" id="ARBA00022598"/>
    </source>
</evidence>
<dbReference type="EC" id="6.1.1.2" evidence="8"/>
<protein>
    <recommendedName>
        <fullName evidence="8">Tryptophan--tRNA ligase</fullName>
        <ecNumber evidence="8">6.1.1.2</ecNumber>
    </recommendedName>
    <alternativeName>
        <fullName evidence="8">Tryptophanyl-tRNA synthetase</fullName>
        <shortName evidence="8">TrpRS</shortName>
    </alternativeName>
</protein>
<feature type="short sequence motif" description="'KMSKS' region" evidence="8">
    <location>
        <begin position="197"/>
        <end position="201"/>
    </location>
</feature>
<evidence type="ECO:0000256" key="9">
    <source>
        <dbReference type="RuleBase" id="RU363036"/>
    </source>
</evidence>
<evidence type="ECO:0000256" key="4">
    <source>
        <dbReference type="ARBA" id="ARBA00022840"/>
    </source>
</evidence>
<comment type="function">
    <text evidence="8">Catalyzes the attachment of tryptophan to tRNA(Trp).</text>
</comment>
<evidence type="ECO:0000313" key="11">
    <source>
        <dbReference type="Proteomes" id="UP000276223"/>
    </source>
</evidence>
<evidence type="ECO:0000313" key="10">
    <source>
        <dbReference type="EMBL" id="ROQ91995.1"/>
    </source>
</evidence>
<dbReference type="GO" id="GO:0005524">
    <property type="term" value="F:ATP binding"/>
    <property type="evidence" value="ECO:0007669"/>
    <property type="project" value="UniProtKB-UniRule"/>
</dbReference>
<evidence type="ECO:0000256" key="8">
    <source>
        <dbReference type="HAMAP-Rule" id="MF_00140"/>
    </source>
</evidence>
<keyword evidence="8" id="KW-0963">Cytoplasm</keyword>
<reference evidence="10 11" key="1">
    <citation type="submission" date="2018-11" db="EMBL/GenBank/DDBJ databases">
        <title>Genomic Encyclopedia of Type Strains, Phase IV (KMG-IV): sequencing the most valuable type-strain genomes for metagenomic binning, comparative biology and taxonomic classification.</title>
        <authorList>
            <person name="Goeker M."/>
        </authorList>
    </citation>
    <scope>NUCLEOTIDE SEQUENCE [LARGE SCALE GENOMIC DNA]</scope>
    <source>
        <strain evidence="10 11">DSM 22027</strain>
    </source>
</reference>
<dbReference type="PROSITE" id="PS00178">
    <property type="entry name" value="AA_TRNA_LIGASE_I"/>
    <property type="match status" value="1"/>
</dbReference>
<dbReference type="HAMAP" id="MF_00140_B">
    <property type="entry name" value="Trp_tRNA_synth_B"/>
    <property type="match status" value="1"/>
</dbReference>
<dbReference type="InterPro" id="IPR024109">
    <property type="entry name" value="Trp-tRNA-ligase_bac-type"/>
</dbReference>
<name>A0A3N1UL75_9BACT</name>